<sequence>MPSGFIFSCECICRYLQTFTSRNGMAQLDARCSGRMGMRALIYYITTTVLAAIVGILMVLMIHPGDPRIKTQVEGASTRQDVSTLDAILDIVRNLFPDNLMQACFQQVQTTYKKVPQALVFHGPNISGVATPEFIMKRSLVYKDGTNVMGELNDQRRIASVKVSKHQRGGVRSDAARDSDQDHPQGRGMIVFCLAFGLLAGQMGPKGRLMVDFFVVLNDIIMKLVGVVMW</sequence>
<proteinExistence type="inferred from homology"/>
<reference evidence="9" key="1">
    <citation type="submission" date="2020-11" db="EMBL/GenBank/DDBJ databases">
        <authorList>
            <person name="Tran Van P."/>
        </authorList>
    </citation>
    <scope>NUCLEOTIDE SEQUENCE</scope>
</reference>
<dbReference type="GO" id="GO:0015501">
    <property type="term" value="F:glutamate:sodium symporter activity"/>
    <property type="evidence" value="ECO:0007669"/>
    <property type="project" value="TreeGrafter"/>
</dbReference>
<evidence type="ECO:0000256" key="8">
    <source>
        <dbReference type="SAM" id="MobiDB-lite"/>
    </source>
</evidence>
<feature type="transmembrane region" description="Helical" evidence="7">
    <location>
        <begin position="41"/>
        <end position="62"/>
    </location>
</feature>
<keyword evidence="4 7" id="KW-0812">Transmembrane</keyword>
<dbReference type="EMBL" id="OE840765">
    <property type="protein sequence ID" value="CAD7592472.1"/>
    <property type="molecule type" value="Genomic_DNA"/>
</dbReference>
<dbReference type="GO" id="GO:0005313">
    <property type="term" value="F:L-glutamate transmembrane transporter activity"/>
    <property type="evidence" value="ECO:0007669"/>
    <property type="project" value="TreeGrafter"/>
</dbReference>
<gene>
    <name evidence="9" type="ORF">TGEB3V08_LOCUS4944</name>
</gene>
<keyword evidence="5 7" id="KW-1133">Transmembrane helix</keyword>
<feature type="compositionally biased region" description="Basic and acidic residues" evidence="8">
    <location>
        <begin position="174"/>
        <end position="183"/>
    </location>
</feature>
<organism evidence="9">
    <name type="scientific">Timema genevievae</name>
    <name type="common">Walking stick</name>
    <dbReference type="NCBI Taxonomy" id="629358"/>
    <lineage>
        <taxon>Eukaryota</taxon>
        <taxon>Metazoa</taxon>
        <taxon>Ecdysozoa</taxon>
        <taxon>Arthropoda</taxon>
        <taxon>Hexapoda</taxon>
        <taxon>Insecta</taxon>
        <taxon>Pterygota</taxon>
        <taxon>Neoptera</taxon>
        <taxon>Polyneoptera</taxon>
        <taxon>Phasmatodea</taxon>
        <taxon>Timematodea</taxon>
        <taxon>Timematoidea</taxon>
        <taxon>Timematidae</taxon>
        <taxon>Timema</taxon>
    </lineage>
</organism>
<evidence type="ECO:0000256" key="6">
    <source>
        <dbReference type="ARBA" id="ARBA00023136"/>
    </source>
</evidence>
<dbReference type="InterPro" id="IPR001991">
    <property type="entry name" value="Na-dicarboxylate_symporter"/>
</dbReference>
<dbReference type="PANTHER" id="PTHR11958:SF99">
    <property type="entry name" value="SODIUM-DEPENDENT EXCITATORY AMINO ACID TRANSPORTER GLT-6-RELATED"/>
    <property type="match status" value="1"/>
</dbReference>
<evidence type="ECO:0000256" key="7">
    <source>
        <dbReference type="RuleBase" id="RU361216"/>
    </source>
</evidence>
<keyword evidence="6 7" id="KW-0472">Membrane</keyword>
<protein>
    <recommendedName>
        <fullName evidence="7">Amino acid transporter</fullName>
    </recommendedName>
</protein>
<keyword evidence="7" id="KW-0769">Symport</keyword>
<evidence type="ECO:0000256" key="3">
    <source>
        <dbReference type="ARBA" id="ARBA00022448"/>
    </source>
</evidence>
<dbReference type="Gene3D" id="1.10.3860.10">
    <property type="entry name" value="Sodium:dicarboxylate symporter"/>
    <property type="match status" value="1"/>
</dbReference>
<dbReference type="SUPFAM" id="SSF118215">
    <property type="entry name" value="Proton glutamate symport protein"/>
    <property type="match status" value="1"/>
</dbReference>
<dbReference type="AlphaFoldDB" id="A0A7R9JY46"/>
<evidence type="ECO:0000256" key="1">
    <source>
        <dbReference type="ARBA" id="ARBA00004141"/>
    </source>
</evidence>
<evidence type="ECO:0000313" key="9">
    <source>
        <dbReference type="EMBL" id="CAD7592472.1"/>
    </source>
</evidence>
<evidence type="ECO:0000256" key="4">
    <source>
        <dbReference type="ARBA" id="ARBA00022692"/>
    </source>
</evidence>
<dbReference type="GO" id="GO:0005886">
    <property type="term" value="C:plasma membrane"/>
    <property type="evidence" value="ECO:0007669"/>
    <property type="project" value="TreeGrafter"/>
</dbReference>
<keyword evidence="3 7" id="KW-0813">Transport</keyword>
<feature type="region of interest" description="Disordered" evidence="8">
    <location>
        <begin position="163"/>
        <end position="183"/>
    </location>
</feature>
<comment type="similarity">
    <text evidence="2 7">Belongs to the dicarboxylate/amino acid:cation symporter (DAACS) (TC 2.A.23) family.</text>
</comment>
<dbReference type="Pfam" id="PF00375">
    <property type="entry name" value="SDF"/>
    <property type="match status" value="1"/>
</dbReference>
<dbReference type="PANTHER" id="PTHR11958">
    <property type="entry name" value="SODIUM/DICARBOXYLATE SYMPORTER-RELATED"/>
    <property type="match status" value="1"/>
</dbReference>
<dbReference type="PRINTS" id="PR00173">
    <property type="entry name" value="EDTRNSPORT"/>
</dbReference>
<accession>A0A7R9JY46</accession>
<dbReference type="InterPro" id="IPR036458">
    <property type="entry name" value="Na:dicarbo_symporter_sf"/>
</dbReference>
<name>A0A7R9JY46_TIMGE</name>
<evidence type="ECO:0000256" key="5">
    <source>
        <dbReference type="ARBA" id="ARBA00022989"/>
    </source>
</evidence>
<evidence type="ECO:0000256" key="2">
    <source>
        <dbReference type="ARBA" id="ARBA00006148"/>
    </source>
</evidence>
<dbReference type="GO" id="GO:0015175">
    <property type="term" value="F:neutral L-amino acid transmembrane transporter activity"/>
    <property type="evidence" value="ECO:0007669"/>
    <property type="project" value="TreeGrafter"/>
</dbReference>
<comment type="subcellular location">
    <subcellularLocation>
        <location evidence="1 7">Membrane</location>
        <topology evidence="1 7">Multi-pass membrane protein</topology>
    </subcellularLocation>
</comment>
<comment type="caution">
    <text evidence="7">Lacks conserved residue(s) required for the propagation of feature annotation.</text>
</comment>
<dbReference type="InterPro" id="IPR050746">
    <property type="entry name" value="DAACS"/>
</dbReference>